<dbReference type="SUPFAM" id="SSF81383">
    <property type="entry name" value="F-box domain"/>
    <property type="match status" value="1"/>
</dbReference>
<dbReference type="AlphaFoldDB" id="A0A803J3F6"/>
<organism evidence="4">
    <name type="scientific">Xenopus tropicalis</name>
    <name type="common">Western clawed frog</name>
    <name type="synonym">Silurana tropicalis</name>
    <dbReference type="NCBI Taxonomy" id="8364"/>
    <lineage>
        <taxon>Eukaryota</taxon>
        <taxon>Metazoa</taxon>
        <taxon>Chordata</taxon>
        <taxon>Craniata</taxon>
        <taxon>Vertebrata</taxon>
        <taxon>Euteleostomi</taxon>
        <taxon>Amphibia</taxon>
        <taxon>Batrachia</taxon>
        <taxon>Anura</taxon>
        <taxon>Pipoidea</taxon>
        <taxon>Pipidae</taxon>
        <taxon>Xenopodinae</taxon>
        <taxon>Xenopus</taxon>
        <taxon>Silurana</taxon>
    </lineage>
</organism>
<dbReference type="PANTHER" id="PTHR12125">
    <property type="entry name" value="F-BOX ONLY PROTEIN 6-LIKE PROTEIN"/>
    <property type="match status" value="1"/>
</dbReference>
<dbReference type="GO" id="GO:0005737">
    <property type="term" value="C:cytoplasm"/>
    <property type="evidence" value="ECO:0007669"/>
    <property type="project" value="UniProtKB-ARBA"/>
</dbReference>
<dbReference type="InterPro" id="IPR007397">
    <property type="entry name" value="F-box-assoc_dom"/>
</dbReference>
<dbReference type="PANTHER" id="PTHR12125:SF11">
    <property type="entry name" value="F-BOX ONLY PROTEIN 2"/>
    <property type="match status" value="1"/>
</dbReference>
<keyword evidence="1" id="KW-0833">Ubl conjugation pathway</keyword>
<name>A0A803J3F6_XENTR</name>
<sequence>MADAAARFRANRRKRLARLFRRFPEIASPRLPSRRRLTCSPVGWQREGNSGRLVARDSMENFPDDILIRILSEIPAEELVLVCRLVCSQWKNIIDGLDFWQTKCMQDCFMETELEKEPINWKTVYFLNKRKRNLLKNNSGEEEFDYWEDLNYGGDGWKIEDLPGDNGNDFPFEGIKKYFATSFEWCSKSQLIDLLSEGYWEDLLDTDQPNILIEDWYAARSDSGCLYELCVQLLSDNKDIITEYKSEIITIPQFSDASWNQINHTFSGYGPGVRFIRFQHGGQDSVFWKGWYGVRVTNSSVTIQP</sequence>
<protein>
    <submittedName>
        <fullName evidence="4">F-box protein 2</fullName>
    </submittedName>
</protein>
<gene>
    <name evidence="4" type="primary">fbxo2</name>
</gene>
<dbReference type="GeneTree" id="ENSGT00940000160929"/>
<dbReference type="FunFam" id="2.60.120.260:FF:000012">
    <property type="entry name" value="F-box only protein 2"/>
    <property type="match status" value="1"/>
</dbReference>
<dbReference type="InParanoid" id="A0A803J3F6"/>
<evidence type="ECO:0000313" key="4">
    <source>
        <dbReference type="Ensembl" id="ENSXETP00000102350"/>
    </source>
</evidence>
<evidence type="ECO:0000256" key="1">
    <source>
        <dbReference type="ARBA" id="ARBA00022786"/>
    </source>
</evidence>
<dbReference type="InterPro" id="IPR039752">
    <property type="entry name" value="F-box_only"/>
</dbReference>
<proteinExistence type="predicted"/>
<feature type="domain" description="FBA" evidence="3">
    <location>
        <begin position="124"/>
        <end position="305"/>
    </location>
</feature>
<accession>A0A803J3F6</accession>
<dbReference type="SMART" id="SM00256">
    <property type="entry name" value="FBOX"/>
    <property type="match status" value="1"/>
</dbReference>
<dbReference type="Pfam" id="PF00646">
    <property type="entry name" value="F-box"/>
    <property type="match status" value="1"/>
</dbReference>
<dbReference type="FunCoup" id="A0A803J3F6">
    <property type="interactions" value="701"/>
</dbReference>
<dbReference type="InterPro" id="IPR008979">
    <property type="entry name" value="Galactose-bd-like_sf"/>
</dbReference>
<dbReference type="FunFam" id="1.20.1280.50:FF:000002">
    <property type="entry name" value="F-box only protein 44"/>
    <property type="match status" value="1"/>
</dbReference>
<feature type="domain" description="F-box" evidence="2">
    <location>
        <begin position="56"/>
        <end position="103"/>
    </location>
</feature>
<dbReference type="Gene3D" id="1.20.1280.50">
    <property type="match status" value="1"/>
</dbReference>
<reference evidence="4" key="1">
    <citation type="journal article" date="2010" name="Science">
        <title>The genome of the Western clawed frog Xenopus tropicalis.</title>
        <authorList>
            <person name="Hellsten U."/>
            <person name="Harland R.M."/>
            <person name="Gilchrist M.J."/>
            <person name="Hendrix D."/>
            <person name="Jurka J."/>
            <person name="Kapitonov V."/>
            <person name="Ovcharenko I."/>
            <person name="Putnam N.H."/>
            <person name="Shu S."/>
            <person name="Taher L."/>
            <person name="Blitz I.L."/>
            <person name="Blumberg B."/>
            <person name="Dichmann D.S."/>
            <person name="Dubchak I."/>
            <person name="Amaya E."/>
            <person name="Detter J.C."/>
            <person name="Fletcher R."/>
            <person name="Gerhard D.S."/>
            <person name="Goodstein D."/>
            <person name="Graves T."/>
            <person name="Grigoriev I.V."/>
            <person name="Grimwood J."/>
            <person name="Kawashima T."/>
            <person name="Lindquist E."/>
            <person name="Lucas S.M."/>
            <person name="Mead P.E."/>
            <person name="Mitros T."/>
            <person name="Ogino H."/>
            <person name="Ohta Y."/>
            <person name="Poliakov A.V."/>
            <person name="Pollet N."/>
            <person name="Robert J."/>
            <person name="Salamov A."/>
            <person name="Sater A.K."/>
            <person name="Schmutz J."/>
            <person name="Terry A."/>
            <person name="Vize P.D."/>
            <person name="Warren W.C."/>
            <person name="Wells D."/>
            <person name="Wills A."/>
            <person name="Wilson R.K."/>
            <person name="Zimmerman L.B."/>
            <person name="Zorn A.M."/>
            <person name="Grainger R."/>
            <person name="Grammer T."/>
            <person name="Khokha M.K."/>
            <person name="Richardson P.M."/>
            <person name="Rokhsar D.S."/>
        </authorList>
    </citation>
    <scope>NUCLEOTIDE SEQUENCE [LARGE SCALE GENOMIC DNA]</scope>
    <source>
        <strain evidence="4">Nigerian</strain>
    </source>
</reference>
<dbReference type="Gene3D" id="2.60.120.260">
    <property type="entry name" value="Galactose-binding domain-like"/>
    <property type="match status" value="1"/>
</dbReference>
<dbReference type="Bgee" id="ENSXETG00000036844">
    <property type="expression patterns" value="Expressed in brain and 4 other cell types or tissues"/>
</dbReference>
<reference evidence="4" key="2">
    <citation type="submission" date="2021-03" db="UniProtKB">
        <authorList>
            <consortium name="Ensembl"/>
        </authorList>
    </citation>
    <scope>IDENTIFICATION</scope>
</reference>
<dbReference type="InterPro" id="IPR001810">
    <property type="entry name" value="F-box_dom"/>
</dbReference>
<dbReference type="Pfam" id="PF04300">
    <property type="entry name" value="FBA"/>
    <property type="match status" value="1"/>
</dbReference>
<evidence type="ECO:0000259" key="3">
    <source>
        <dbReference type="PROSITE" id="PS51114"/>
    </source>
</evidence>
<dbReference type="PROSITE" id="PS51114">
    <property type="entry name" value="FBA"/>
    <property type="match status" value="1"/>
</dbReference>
<dbReference type="SMART" id="SM01198">
    <property type="entry name" value="FBA"/>
    <property type="match status" value="1"/>
</dbReference>
<dbReference type="Ensembl" id="ENSXETT00000105825">
    <property type="protein sequence ID" value="ENSXETP00000102350"/>
    <property type="gene ID" value="ENSXETG00000036844"/>
</dbReference>
<evidence type="ECO:0000259" key="2">
    <source>
        <dbReference type="PROSITE" id="PS50181"/>
    </source>
</evidence>
<dbReference type="PROSITE" id="PS50181">
    <property type="entry name" value="FBOX"/>
    <property type="match status" value="1"/>
</dbReference>
<dbReference type="CDD" id="cd22167">
    <property type="entry name" value="F-box_FBXO2"/>
    <property type="match status" value="1"/>
</dbReference>
<dbReference type="InterPro" id="IPR036047">
    <property type="entry name" value="F-box-like_dom_sf"/>
</dbReference>
<dbReference type="SUPFAM" id="SSF49785">
    <property type="entry name" value="Galactose-binding domain-like"/>
    <property type="match status" value="1"/>
</dbReference>